<keyword evidence="10" id="KW-0675">Receptor</keyword>
<keyword evidence="4" id="KW-0433">Leucine-rich repeat</keyword>
<dbReference type="SMART" id="SM00369">
    <property type="entry name" value="LRR_TYP"/>
    <property type="match status" value="6"/>
</dbReference>
<evidence type="ECO:0000256" key="5">
    <source>
        <dbReference type="ARBA" id="ARBA00022692"/>
    </source>
</evidence>
<dbReference type="InterPro" id="IPR001611">
    <property type="entry name" value="Leu-rich_rpt"/>
</dbReference>
<dbReference type="Pfam" id="PF13855">
    <property type="entry name" value="LRR_8"/>
    <property type="match status" value="1"/>
</dbReference>
<dbReference type="Pfam" id="PF00560">
    <property type="entry name" value="LRR_1"/>
    <property type="match status" value="7"/>
</dbReference>
<keyword evidence="8 12" id="KW-1133">Transmembrane helix</keyword>
<keyword evidence="5 12" id="KW-0812">Transmembrane</keyword>
<keyword evidence="6" id="KW-0732">Signal</keyword>
<evidence type="ECO:0000313" key="14">
    <source>
        <dbReference type="Proteomes" id="UP001396334"/>
    </source>
</evidence>
<organism evidence="13 14">
    <name type="scientific">Hibiscus sabdariffa</name>
    <name type="common">roselle</name>
    <dbReference type="NCBI Taxonomy" id="183260"/>
    <lineage>
        <taxon>Eukaryota</taxon>
        <taxon>Viridiplantae</taxon>
        <taxon>Streptophyta</taxon>
        <taxon>Embryophyta</taxon>
        <taxon>Tracheophyta</taxon>
        <taxon>Spermatophyta</taxon>
        <taxon>Magnoliopsida</taxon>
        <taxon>eudicotyledons</taxon>
        <taxon>Gunneridae</taxon>
        <taxon>Pentapetalae</taxon>
        <taxon>rosids</taxon>
        <taxon>malvids</taxon>
        <taxon>Malvales</taxon>
        <taxon>Malvaceae</taxon>
        <taxon>Malvoideae</taxon>
        <taxon>Hibiscus</taxon>
    </lineage>
</organism>
<protein>
    <submittedName>
        <fullName evidence="13">Uncharacterized protein</fullName>
    </submittedName>
</protein>
<evidence type="ECO:0000256" key="1">
    <source>
        <dbReference type="ARBA" id="ARBA00004251"/>
    </source>
</evidence>
<evidence type="ECO:0000256" key="3">
    <source>
        <dbReference type="ARBA" id="ARBA00022475"/>
    </source>
</evidence>
<evidence type="ECO:0000256" key="11">
    <source>
        <dbReference type="ARBA" id="ARBA00023180"/>
    </source>
</evidence>
<dbReference type="PANTHER" id="PTHR48052:SF8">
    <property type="entry name" value="LRR RECEPTOR-LIKE SERINE_THREONINE-PROTEIN KINASE FLS2"/>
    <property type="match status" value="1"/>
</dbReference>
<dbReference type="PANTHER" id="PTHR48052">
    <property type="entry name" value="UNNAMED PRODUCT"/>
    <property type="match status" value="1"/>
</dbReference>
<evidence type="ECO:0000256" key="7">
    <source>
        <dbReference type="ARBA" id="ARBA00022737"/>
    </source>
</evidence>
<evidence type="ECO:0000256" key="2">
    <source>
        <dbReference type="ARBA" id="ARBA00009592"/>
    </source>
</evidence>
<accession>A0ABR2SH35</accession>
<feature type="transmembrane region" description="Helical" evidence="12">
    <location>
        <begin position="474"/>
        <end position="495"/>
    </location>
</feature>
<comment type="subcellular location">
    <subcellularLocation>
        <location evidence="1">Cell membrane</location>
        <topology evidence="1">Single-pass type I membrane protein</topology>
    </subcellularLocation>
</comment>
<evidence type="ECO:0000256" key="12">
    <source>
        <dbReference type="SAM" id="Phobius"/>
    </source>
</evidence>
<keyword evidence="7" id="KW-0677">Repeat</keyword>
<gene>
    <name evidence="13" type="ORF">V6N11_004417</name>
</gene>
<comment type="similarity">
    <text evidence="2">Belongs to the RLP family.</text>
</comment>
<keyword evidence="9 12" id="KW-0472">Membrane</keyword>
<evidence type="ECO:0000256" key="9">
    <source>
        <dbReference type="ARBA" id="ARBA00023136"/>
    </source>
</evidence>
<dbReference type="Gene3D" id="3.80.10.10">
    <property type="entry name" value="Ribonuclease Inhibitor"/>
    <property type="match status" value="2"/>
</dbReference>
<evidence type="ECO:0000256" key="6">
    <source>
        <dbReference type="ARBA" id="ARBA00022729"/>
    </source>
</evidence>
<dbReference type="Proteomes" id="UP001396334">
    <property type="component" value="Unassembled WGS sequence"/>
</dbReference>
<name>A0ABR2SH35_9ROSI</name>
<comment type="caution">
    <text evidence="13">The sequence shown here is derived from an EMBL/GenBank/DDBJ whole genome shotgun (WGS) entry which is preliminary data.</text>
</comment>
<dbReference type="InterPro" id="IPR003591">
    <property type="entry name" value="Leu-rich_rpt_typical-subtyp"/>
</dbReference>
<sequence>MNPMERKPPTLIAKREVPIIHIITHHKSNGGMIILSFFYCEIPREIGNLERLEVLSARHMSLVGSIPTSIFNISSLINIVLQVNRLSGKLPDLSALSNLEILNLYGNSLSGNIPDSISNASELQILELEGNYFTGLIPNSLGSLKFLEQVYLRSNHLTTPDSTIFHSLQNCTYLTVLILSFNPLNCTLPTSLSNLPKSLQYFEAMACNIRGSIPMDIASLNNVLSLDLSANELSGSIPAAMGNMRNLQSLVLSENKLQGSISHELCGLQGLYELSLAANQLHGALPPCLGDLVSLRRLNFSSNKLHSSIPSRFWSLKDILQVDLSSNYFNGSLPVDIGNLKVLTHLNLSRNLFSSDIPPTVGSLTDLQDLLLSHNGLEGPIPESLGDLKSLVELDLSDNHLSGLIPKSLEQLSYLRFFNVSFNGLEGEIPDRGCFINFTSKSFMNNYALCGSPRLQVQPCKSNNRQSNKTLLHVLKYVLPIFGSIIILVAFVIVYKKWQHKSTGSTVFEDVVPVKTWRRMSYHQLSEATGRFNESNFLGKKPTDESFAGERSMKQWVKMSWSEGINGAGDSSIVQEEDQYFVVKANCISSIMELALNCSADLPEDRMEMKNVVSKLKNIKRNLLNNIGQN</sequence>
<dbReference type="Gene3D" id="1.10.510.10">
    <property type="entry name" value="Transferase(Phosphotransferase) domain 1"/>
    <property type="match status" value="1"/>
</dbReference>
<evidence type="ECO:0000256" key="8">
    <source>
        <dbReference type="ARBA" id="ARBA00022989"/>
    </source>
</evidence>
<dbReference type="SUPFAM" id="SSF52047">
    <property type="entry name" value="RNI-like"/>
    <property type="match status" value="1"/>
</dbReference>
<dbReference type="InterPro" id="IPR032675">
    <property type="entry name" value="LRR_dom_sf"/>
</dbReference>
<evidence type="ECO:0000256" key="4">
    <source>
        <dbReference type="ARBA" id="ARBA00022614"/>
    </source>
</evidence>
<dbReference type="EMBL" id="JBBPBN010000015">
    <property type="protein sequence ID" value="KAK9024244.1"/>
    <property type="molecule type" value="Genomic_DNA"/>
</dbReference>
<evidence type="ECO:0000313" key="13">
    <source>
        <dbReference type="EMBL" id="KAK9024244.1"/>
    </source>
</evidence>
<keyword evidence="14" id="KW-1185">Reference proteome</keyword>
<keyword evidence="11" id="KW-0325">Glycoprotein</keyword>
<evidence type="ECO:0000256" key="10">
    <source>
        <dbReference type="ARBA" id="ARBA00023170"/>
    </source>
</evidence>
<keyword evidence="3" id="KW-1003">Cell membrane</keyword>
<reference evidence="13 14" key="1">
    <citation type="journal article" date="2024" name="G3 (Bethesda)">
        <title>Genome assembly of Hibiscus sabdariffa L. provides insights into metabolisms of medicinal natural products.</title>
        <authorList>
            <person name="Kim T."/>
        </authorList>
    </citation>
    <scope>NUCLEOTIDE SEQUENCE [LARGE SCALE GENOMIC DNA]</scope>
    <source>
        <strain evidence="13">TK-2024</strain>
        <tissue evidence="13">Old leaves</tissue>
    </source>
</reference>
<proteinExistence type="inferred from homology"/>